<evidence type="ECO:0000313" key="5">
    <source>
        <dbReference type="Proteomes" id="UP001500449"/>
    </source>
</evidence>
<evidence type="ECO:0000256" key="2">
    <source>
        <dbReference type="RuleBase" id="RU003749"/>
    </source>
</evidence>
<dbReference type="PANTHER" id="PTHR33495:SF2">
    <property type="entry name" value="ANTI-SIGMA FACTOR ANTAGONIST TM_1081-RELATED"/>
    <property type="match status" value="1"/>
</dbReference>
<accession>A0ABN2N0E8</accession>
<dbReference type="InterPro" id="IPR036513">
    <property type="entry name" value="STAS_dom_sf"/>
</dbReference>
<feature type="domain" description="STAS" evidence="3">
    <location>
        <begin position="16"/>
        <end position="109"/>
    </location>
</feature>
<dbReference type="Pfam" id="PF01740">
    <property type="entry name" value="STAS"/>
    <property type="match status" value="1"/>
</dbReference>
<gene>
    <name evidence="4" type="ORF">GCM10009836_27490</name>
</gene>
<dbReference type="PROSITE" id="PS50801">
    <property type="entry name" value="STAS"/>
    <property type="match status" value="1"/>
</dbReference>
<keyword evidence="5" id="KW-1185">Reference proteome</keyword>
<comment type="caution">
    <text evidence="4">The sequence shown here is derived from an EMBL/GenBank/DDBJ whole genome shotgun (WGS) entry which is preliminary data.</text>
</comment>
<sequence length="130" mass="12782">MSASSPVPHGSANTLVTELTRPAAGVVLLVVEGEVDTLTAPALGEALTGLVATDPESATVAVDLSGVGFLASSGLAALIHAAHRAGAQGRALHLVGGSRAVTRPLEVTGSDRLFTLHADLSALLGEGATG</sequence>
<dbReference type="NCBIfam" id="TIGR00377">
    <property type="entry name" value="ant_ant_sig"/>
    <property type="match status" value="1"/>
</dbReference>
<dbReference type="Gene3D" id="3.30.750.24">
    <property type="entry name" value="STAS domain"/>
    <property type="match status" value="1"/>
</dbReference>
<evidence type="ECO:0000259" key="3">
    <source>
        <dbReference type="PROSITE" id="PS50801"/>
    </source>
</evidence>
<protein>
    <recommendedName>
        <fullName evidence="2">Anti-sigma factor antagonist</fullName>
    </recommendedName>
</protein>
<dbReference type="PANTHER" id="PTHR33495">
    <property type="entry name" value="ANTI-SIGMA FACTOR ANTAGONIST TM_1081-RELATED-RELATED"/>
    <property type="match status" value="1"/>
</dbReference>
<dbReference type="RefSeq" id="WP_344416194.1">
    <property type="nucleotide sequence ID" value="NZ_BAAAQK010000005.1"/>
</dbReference>
<name>A0ABN2N0E8_9PSEU</name>
<dbReference type="CDD" id="cd07043">
    <property type="entry name" value="STAS_anti-anti-sigma_factors"/>
    <property type="match status" value="1"/>
</dbReference>
<evidence type="ECO:0000256" key="1">
    <source>
        <dbReference type="ARBA" id="ARBA00009013"/>
    </source>
</evidence>
<organism evidence="4 5">
    <name type="scientific">Pseudonocardia ailaonensis</name>
    <dbReference type="NCBI Taxonomy" id="367279"/>
    <lineage>
        <taxon>Bacteria</taxon>
        <taxon>Bacillati</taxon>
        <taxon>Actinomycetota</taxon>
        <taxon>Actinomycetes</taxon>
        <taxon>Pseudonocardiales</taxon>
        <taxon>Pseudonocardiaceae</taxon>
        <taxon>Pseudonocardia</taxon>
    </lineage>
</organism>
<evidence type="ECO:0000313" key="4">
    <source>
        <dbReference type="EMBL" id="GAA1846424.1"/>
    </source>
</evidence>
<reference evidence="4 5" key="1">
    <citation type="journal article" date="2019" name="Int. J. Syst. Evol. Microbiol.">
        <title>The Global Catalogue of Microorganisms (GCM) 10K type strain sequencing project: providing services to taxonomists for standard genome sequencing and annotation.</title>
        <authorList>
            <consortium name="The Broad Institute Genomics Platform"/>
            <consortium name="The Broad Institute Genome Sequencing Center for Infectious Disease"/>
            <person name="Wu L."/>
            <person name="Ma J."/>
        </authorList>
    </citation>
    <scope>NUCLEOTIDE SEQUENCE [LARGE SCALE GENOMIC DNA]</scope>
    <source>
        <strain evidence="4 5">JCM 16009</strain>
    </source>
</reference>
<proteinExistence type="inferred from homology"/>
<dbReference type="InterPro" id="IPR003658">
    <property type="entry name" value="Anti-sigma_ant"/>
</dbReference>
<dbReference type="EMBL" id="BAAAQK010000005">
    <property type="protein sequence ID" value="GAA1846424.1"/>
    <property type="molecule type" value="Genomic_DNA"/>
</dbReference>
<dbReference type="SUPFAM" id="SSF52091">
    <property type="entry name" value="SpoIIaa-like"/>
    <property type="match status" value="1"/>
</dbReference>
<dbReference type="Proteomes" id="UP001500449">
    <property type="component" value="Unassembled WGS sequence"/>
</dbReference>
<comment type="similarity">
    <text evidence="1 2">Belongs to the anti-sigma-factor antagonist family.</text>
</comment>
<dbReference type="InterPro" id="IPR002645">
    <property type="entry name" value="STAS_dom"/>
</dbReference>